<sequence>MDFQPIGGAQERLCIRVDKIYDWVTRQVDIGPIQFTGISGLEALEFECNGVTGLLADPCDFLNGTNNNLVVSCFFTDAEGTPIDPLKHGTIICEEIGDRQDVNVTLPSGQTITLQRVKVLIKGFVIVVVSNAQGTLSCISRPIEFTRVEKFTLCAPPGTKLVCDFTEHDCDASIMCANSTFQQLDISITLCANVQMEAKVKLEIVGEFCHPRQEIDIACPPLNVPPQCPDIFPPTNH</sequence>
<gene>
    <name evidence="1" type="ORF">BKP45_19125</name>
</gene>
<organism evidence="1 2">
    <name type="scientific">Anaerobacillus alkalidiazotrophicus</name>
    <dbReference type="NCBI Taxonomy" id="472963"/>
    <lineage>
        <taxon>Bacteria</taxon>
        <taxon>Bacillati</taxon>
        <taxon>Bacillota</taxon>
        <taxon>Bacilli</taxon>
        <taxon>Bacillales</taxon>
        <taxon>Bacillaceae</taxon>
        <taxon>Anaerobacillus</taxon>
    </lineage>
</organism>
<name>A0A1S2M4K0_9BACI</name>
<dbReference type="OrthoDB" id="2680078at2"/>
<accession>A0A1S2M4K0</accession>
<dbReference type="AlphaFoldDB" id="A0A1S2M4K0"/>
<evidence type="ECO:0000313" key="2">
    <source>
        <dbReference type="Proteomes" id="UP000180057"/>
    </source>
</evidence>
<evidence type="ECO:0000313" key="1">
    <source>
        <dbReference type="EMBL" id="OIJ18555.1"/>
    </source>
</evidence>
<dbReference type="STRING" id="472963.BKP45_19125"/>
<dbReference type="EMBL" id="MLQS01000030">
    <property type="protein sequence ID" value="OIJ18555.1"/>
    <property type="molecule type" value="Genomic_DNA"/>
</dbReference>
<comment type="caution">
    <text evidence="1">The sequence shown here is derived from an EMBL/GenBank/DDBJ whole genome shotgun (WGS) entry which is preliminary data.</text>
</comment>
<protein>
    <submittedName>
        <fullName evidence="1">Uncharacterized protein</fullName>
    </submittedName>
</protein>
<dbReference type="RefSeq" id="WP_071390773.1">
    <property type="nucleotide sequence ID" value="NZ_MLQS01000030.1"/>
</dbReference>
<dbReference type="Proteomes" id="UP000180057">
    <property type="component" value="Unassembled WGS sequence"/>
</dbReference>
<keyword evidence="2" id="KW-1185">Reference proteome</keyword>
<proteinExistence type="predicted"/>
<reference evidence="1 2" key="1">
    <citation type="submission" date="2016-10" db="EMBL/GenBank/DDBJ databases">
        <title>Draft genome sequences of four alkaliphilic bacteria belonging to the Anaerobacillus genus.</title>
        <authorList>
            <person name="Bassil N.M."/>
            <person name="Lloyd J.R."/>
        </authorList>
    </citation>
    <scope>NUCLEOTIDE SEQUENCE [LARGE SCALE GENOMIC DNA]</scope>
    <source>
        <strain evidence="1 2">DSM 22531</strain>
    </source>
</reference>